<organism evidence="2 3">
    <name type="scientific">Caligus rogercresseyi</name>
    <name type="common">Sea louse</name>
    <dbReference type="NCBI Taxonomy" id="217165"/>
    <lineage>
        <taxon>Eukaryota</taxon>
        <taxon>Metazoa</taxon>
        <taxon>Ecdysozoa</taxon>
        <taxon>Arthropoda</taxon>
        <taxon>Crustacea</taxon>
        <taxon>Multicrustacea</taxon>
        <taxon>Hexanauplia</taxon>
        <taxon>Copepoda</taxon>
        <taxon>Siphonostomatoida</taxon>
        <taxon>Caligidae</taxon>
        <taxon>Caligus</taxon>
    </lineage>
</organism>
<reference evidence="3" key="1">
    <citation type="submission" date="2021-01" db="EMBL/GenBank/DDBJ databases">
        <title>Caligus Genome Assembly.</title>
        <authorList>
            <person name="Gallardo-Escarate C."/>
        </authorList>
    </citation>
    <scope>NUCLEOTIDE SEQUENCE [LARGE SCALE GENOMIC DNA]</scope>
</reference>
<dbReference type="GO" id="GO:0008276">
    <property type="term" value="F:protein methyltransferase activity"/>
    <property type="evidence" value="ECO:0007669"/>
    <property type="project" value="UniProtKB-ARBA"/>
</dbReference>
<evidence type="ECO:0000313" key="3">
    <source>
        <dbReference type="Proteomes" id="UP000595437"/>
    </source>
</evidence>
<protein>
    <recommendedName>
        <fullName evidence="1">SET domain-containing protein</fullName>
    </recommendedName>
</protein>
<name>A0A7T8QUZ6_CALRO</name>
<dbReference type="GO" id="GO:0003682">
    <property type="term" value="F:chromatin binding"/>
    <property type="evidence" value="ECO:0007669"/>
    <property type="project" value="TreeGrafter"/>
</dbReference>
<dbReference type="GO" id="GO:0008757">
    <property type="term" value="F:S-adenosylmethionine-dependent methyltransferase activity"/>
    <property type="evidence" value="ECO:0007669"/>
    <property type="project" value="UniProtKB-ARBA"/>
</dbReference>
<proteinExistence type="predicted"/>
<dbReference type="EMBL" id="CP045890">
    <property type="protein sequence ID" value="QQP56043.1"/>
    <property type="molecule type" value="Genomic_DNA"/>
</dbReference>
<dbReference type="InterPro" id="IPR046341">
    <property type="entry name" value="SET_dom_sf"/>
</dbReference>
<keyword evidence="3" id="KW-1185">Reference proteome</keyword>
<feature type="non-terminal residue" evidence="2">
    <location>
        <position position="1"/>
    </location>
</feature>
<feature type="domain" description="SET" evidence="1">
    <location>
        <begin position="2"/>
        <end position="129"/>
    </location>
</feature>
<dbReference type="InterPro" id="IPR001214">
    <property type="entry name" value="SET_dom"/>
</dbReference>
<dbReference type="SUPFAM" id="SSF82199">
    <property type="entry name" value="SET domain"/>
    <property type="match status" value="1"/>
</dbReference>
<sequence>SRWIECRSSNVECGGEGLFARGDIASGTIVAFYNGIRIPFEFGGPKEIWSSSGYKIFINADYESGERMNIPEELTSLTKYCASLGHKMNHSFEPNCTEWFFHHPRFGIIPCERALRDIKDGEELFLDYEYDPHNCPEWFSSELNTFLSKNDDDESKISLLARNTKYLRYNEYLISLNNNK</sequence>
<dbReference type="PROSITE" id="PS50280">
    <property type="entry name" value="SET"/>
    <property type="match status" value="1"/>
</dbReference>
<gene>
    <name evidence="2" type="ORF">FKW44_000573</name>
</gene>
<dbReference type="GO" id="GO:0005634">
    <property type="term" value="C:nucleus"/>
    <property type="evidence" value="ECO:0007669"/>
    <property type="project" value="TreeGrafter"/>
</dbReference>
<dbReference type="PANTHER" id="PTHR46820">
    <property type="entry name" value="HISTONE-LYSINE N-METHYLTRANSFERASE SETD7"/>
    <property type="match status" value="1"/>
</dbReference>
<dbReference type="Pfam" id="PF00856">
    <property type="entry name" value="SET"/>
    <property type="match status" value="1"/>
</dbReference>
<dbReference type="AlphaFoldDB" id="A0A7T8QUZ6"/>
<dbReference type="Proteomes" id="UP000595437">
    <property type="component" value="Chromosome 1"/>
</dbReference>
<dbReference type="OrthoDB" id="294378at2759"/>
<dbReference type="SMART" id="SM00317">
    <property type="entry name" value="SET"/>
    <property type="match status" value="1"/>
</dbReference>
<accession>A0A7T8QUZ6</accession>
<dbReference type="PANTHER" id="PTHR46820:SF1">
    <property type="entry name" value="HISTONE-LYSINE N-METHYLTRANSFERASE SETD7"/>
    <property type="match status" value="1"/>
</dbReference>
<dbReference type="GO" id="GO:0005694">
    <property type="term" value="C:chromosome"/>
    <property type="evidence" value="ECO:0007669"/>
    <property type="project" value="TreeGrafter"/>
</dbReference>
<dbReference type="GO" id="GO:0070828">
    <property type="term" value="P:heterochromatin organization"/>
    <property type="evidence" value="ECO:0007669"/>
    <property type="project" value="TreeGrafter"/>
</dbReference>
<evidence type="ECO:0000259" key="1">
    <source>
        <dbReference type="PROSITE" id="PS50280"/>
    </source>
</evidence>
<dbReference type="GO" id="GO:0008170">
    <property type="term" value="F:N-methyltransferase activity"/>
    <property type="evidence" value="ECO:0007669"/>
    <property type="project" value="UniProtKB-ARBA"/>
</dbReference>
<dbReference type="Gene3D" id="2.170.270.10">
    <property type="entry name" value="SET domain"/>
    <property type="match status" value="1"/>
</dbReference>
<evidence type="ECO:0000313" key="2">
    <source>
        <dbReference type="EMBL" id="QQP56043.1"/>
    </source>
</evidence>